<dbReference type="GO" id="GO:0051082">
    <property type="term" value="F:unfolded protein binding"/>
    <property type="evidence" value="ECO:0007669"/>
    <property type="project" value="TreeGrafter"/>
</dbReference>
<dbReference type="EMBL" id="JARGDH010000006">
    <property type="protein sequence ID" value="KAL0265776.1"/>
    <property type="molecule type" value="Genomic_DNA"/>
</dbReference>
<name>A0AAW2H7X5_9NEOP</name>
<reference evidence="3" key="1">
    <citation type="journal article" date="2024" name="Gigascience">
        <title>Chromosome-level genome of the poultry shaft louse Menopon gallinae provides insight into the host-switching and adaptive evolution of parasitic lice.</title>
        <authorList>
            <person name="Xu Y."/>
            <person name="Ma L."/>
            <person name="Liu S."/>
            <person name="Liang Y."/>
            <person name="Liu Q."/>
            <person name="He Z."/>
            <person name="Tian L."/>
            <person name="Duan Y."/>
            <person name="Cai W."/>
            <person name="Li H."/>
            <person name="Song F."/>
        </authorList>
    </citation>
    <scope>NUCLEOTIDE SEQUENCE</scope>
    <source>
        <strain evidence="3">Cailab_2023a</strain>
    </source>
</reference>
<feature type="transmembrane region" description="Helical" evidence="1">
    <location>
        <begin position="75"/>
        <end position="96"/>
    </location>
</feature>
<feature type="transmembrane region" description="Helical" evidence="1">
    <location>
        <begin position="102"/>
        <end position="129"/>
    </location>
</feature>
<dbReference type="SUPFAM" id="SSF53927">
    <property type="entry name" value="Cytidine deaminase-like"/>
    <property type="match status" value="1"/>
</dbReference>
<gene>
    <name evidence="3" type="ORF">PYX00_011491</name>
</gene>
<dbReference type="GO" id="GO:0006457">
    <property type="term" value="P:protein folding"/>
    <property type="evidence" value="ECO:0007669"/>
    <property type="project" value="TreeGrafter"/>
</dbReference>
<dbReference type="Gene3D" id="3.40.140.10">
    <property type="entry name" value="Cytidine Deaminase, domain 2"/>
    <property type="match status" value="1"/>
</dbReference>
<keyword evidence="1" id="KW-0472">Membrane</keyword>
<evidence type="ECO:0000259" key="2">
    <source>
        <dbReference type="PROSITE" id="PS51747"/>
    </source>
</evidence>
<dbReference type="GO" id="GO:0005789">
    <property type="term" value="C:endoplasmic reticulum membrane"/>
    <property type="evidence" value="ECO:0007669"/>
    <property type="project" value="TreeGrafter"/>
</dbReference>
<dbReference type="InterPro" id="IPR002125">
    <property type="entry name" value="CMP_dCMP_dom"/>
</dbReference>
<feature type="transmembrane region" description="Helical" evidence="1">
    <location>
        <begin position="169"/>
        <end position="193"/>
    </location>
</feature>
<feature type="transmembrane region" description="Helical" evidence="1">
    <location>
        <begin position="234"/>
        <end position="252"/>
    </location>
</feature>
<organism evidence="3">
    <name type="scientific">Menopon gallinae</name>
    <name type="common">poultry shaft louse</name>
    <dbReference type="NCBI Taxonomy" id="328185"/>
    <lineage>
        <taxon>Eukaryota</taxon>
        <taxon>Metazoa</taxon>
        <taxon>Ecdysozoa</taxon>
        <taxon>Arthropoda</taxon>
        <taxon>Hexapoda</taxon>
        <taxon>Insecta</taxon>
        <taxon>Pterygota</taxon>
        <taxon>Neoptera</taxon>
        <taxon>Paraneoptera</taxon>
        <taxon>Psocodea</taxon>
        <taxon>Troctomorpha</taxon>
        <taxon>Phthiraptera</taxon>
        <taxon>Amblycera</taxon>
        <taxon>Menoponidae</taxon>
        <taxon>Menopon</taxon>
    </lineage>
</organism>
<proteinExistence type="predicted"/>
<evidence type="ECO:0000313" key="3">
    <source>
        <dbReference type="EMBL" id="KAL0265776.1"/>
    </source>
</evidence>
<protein>
    <recommendedName>
        <fullName evidence="2">CMP/dCMP-type deaminase domain-containing protein</fullName>
    </recommendedName>
</protein>
<dbReference type="Pfam" id="PF12271">
    <property type="entry name" value="Chs7"/>
    <property type="match status" value="1"/>
</dbReference>
<dbReference type="PROSITE" id="PS51747">
    <property type="entry name" value="CYT_DCMP_DEAMINASES_2"/>
    <property type="match status" value="1"/>
</dbReference>
<dbReference type="PANTHER" id="PTHR35329">
    <property type="entry name" value="CHITIN SYNTHASE EXPORT CHAPERONE"/>
    <property type="match status" value="1"/>
</dbReference>
<feature type="domain" description="CMP/dCMP-type deaminase" evidence="2">
    <location>
        <begin position="399"/>
        <end position="518"/>
    </location>
</feature>
<sequence length="536" mass="59735">MSILNLDHTCREVDLPLCRVIKAQACKYTSRKAPIGAMDVHSPSTVALLLVALLCSLRLLVNTKRHYAAIGRKELVLFFYMYIGCLSIDTILISGIELESTVYTYLTTMQLSLAATALFSLFVSGITSAVFSDIGILKSIVVVRVLSFVYFLVVGAVTLAGLVSKNGVVLFFLLFVLNLCIALCYIVSQLILLTRNDSEVWAYGTLAVAAMFFVPAVAVLLYGANHVSFWSERYLDGLFVFHLFMFCTIIMVHKRDLAHTSIYCLALSKSMASLRPAHLETEIRVERLETPEEAACVELVPSVALEADVLDVGELLRVVSRHRLPRHIKRVKKTAQPGKALVLVGFKHALRDCDMTMFCKHRAVDVMVPKDMPVTQKQNTECQKHWPCYYFCRKVFPDVDASHVQGMLADLLGRSRALRNTFCSGICTIFQDGAAVHSEVDTDNVVGHAVMKSVSAASRRGAGYLCTGLDAFVYREPCVSCAMAFVHGRISRVFFVEERPHGPYTHLRLCYNKSLNHRYPVYQIALAETPVPQSRI</sequence>
<feature type="transmembrane region" description="Helical" evidence="1">
    <location>
        <begin position="46"/>
        <end position="63"/>
    </location>
</feature>
<feature type="transmembrane region" description="Helical" evidence="1">
    <location>
        <begin position="200"/>
        <end position="222"/>
    </location>
</feature>
<dbReference type="GO" id="GO:0003824">
    <property type="term" value="F:catalytic activity"/>
    <property type="evidence" value="ECO:0007669"/>
    <property type="project" value="InterPro"/>
</dbReference>
<dbReference type="PANTHER" id="PTHR35329:SF1">
    <property type="entry name" value="CHITIN SYNTHASE EXPORT CHAPERONE"/>
    <property type="match status" value="1"/>
</dbReference>
<keyword evidence="1" id="KW-0812">Transmembrane</keyword>
<dbReference type="InterPro" id="IPR022057">
    <property type="entry name" value="Chs7"/>
</dbReference>
<accession>A0AAW2H7X5</accession>
<comment type="caution">
    <text evidence="3">The sequence shown here is derived from an EMBL/GenBank/DDBJ whole genome shotgun (WGS) entry which is preliminary data.</text>
</comment>
<feature type="transmembrane region" description="Helical" evidence="1">
    <location>
        <begin position="141"/>
        <end position="163"/>
    </location>
</feature>
<dbReference type="AlphaFoldDB" id="A0AAW2H7X5"/>
<dbReference type="InterPro" id="IPR016193">
    <property type="entry name" value="Cytidine_deaminase-like"/>
</dbReference>
<keyword evidence="1" id="KW-1133">Transmembrane helix</keyword>
<evidence type="ECO:0000256" key="1">
    <source>
        <dbReference type="SAM" id="Phobius"/>
    </source>
</evidence>